<dbReference type="Pfam" id="PF07993">
    <property type="entry name" value="NAD_binding_4"/>
    <property type="match status" value="1"/>
</dbReference>
<protein>
    <recommendedName>
        <fullName evidence="1">Fatty acyl-CoA reductase</fullName>
        <ecNumber evidence="1">1.2.1.84</ecNumber>
    </recommendedName>
</protein>
<dbReference type="GO" id="GO:0102965">
    <property type="term" value="F:alcohol-forming long-chain fatty acyl-CoA reductase activity"/>
    <property type="evidence" value="ECO:0007669"/>
    <property type="project" value="UniProtKB-EC"/>
</dbReference>
<dbReference type="InterPro" id="IPR026055">
    <property type="entry name" value="FAR"/>
</dbReference>
<evidence type="ECO:0000256" key="1">
    <source>
        <dbReference type="RuleBase" id="RU363097"/>
    </source>
</evidence>
<keyword evidence="4" id="KW-1185">Reference proteome</keyword>
<comment type="caution">
    <text evidence="3">The sequence shown here is derived from an EMBL/GenBank/DDBJ whole genome shotgun (WGS) entry which is preliminary data.</text>
</comment>
<dbReference type="EMBL" id="JANEYG010000018">
    <property type="protein sequence ID" value="KAJ8919468.1"/>
    <property type="molecule type" value="Genomic_DNA"/>
</dbReference>
<gene>
    <name evidence="3" type="ORF">NQ315_016568</name>
</gene>
<keyword evidence="1" id="KW-0560">Oxidoreductase</keyword>
<keyword evidence="1" id="KW-0443">Lipid metabolism</keyword>
<dbReference type="InterPro" id="IPR013120">
    <property type="entry name" value="FAR_NAD-bd"/>
</dbReference>
<dbReference type="SUPFAM" id="SSF51735">
    <property type="entry name" value="NAD(P)-binding Rossmann-fold domains"/>
    <property type="match status" value="1"/>
</dbReference>
<dbReference type="PANTHER" id="PTHR11011:SF60">
    <property type="entry name" value="FATTY ACYL-COA REDUCTASE-RELATED"/>
    <property type="match status" value="1"/>
</dbReference>
<evidence type="ECO:0000259" key="2">
    <source>
        <dbReference type="Pfam" id="PF07993"/>
    </source>
</evidence>
<proteinExistence type="inferred from homology"/>
<evidence type="ECO:0000313" key="4">
    <source>
        <dbReference type="Proteomes" id="UP001159042"/>
    </source>
</evidence>
<dbReference type="InterPro" id="IPR036291">
    <property type="entry name" value="NAD(P)-bd_dom_sf"/>
</dbReference>
<dbReference type="AlphaFoldDB" id="A0AAV8VYQ5"/>
<dbReference type="Proteomes" id="UP001159042">
    <property type="component" value="Unassembled WGS sequence"/>
</dbReference>
<dbReference type="Gene3D" id="3.40.50.720">
    <property type="entry name" value="NAD(P)-binding Rossmann-like Domain"/>
    <property type="match status" value="1"/>
</dbReference>
<dbReference type="GO" id="GO:0005777">
    <property type="term" value="C:peroxisome"/>
    <property type="evidence" value="ECO:0007669"/>
    <property type="project" value="TreeGrafter"/>
</dbReference>
<dbReference type="EC" id="1.2.1.84" evidence="1"/>
<dbReference type="GO" id="GO:0080019">
    <property type="term" value="F:alcohol-forming very long-chain fatty acyl-CoA reductase activity"/>
    <property type="evidence" value="ECO:0007669"/>
    <property type="project" value="InterPro"/>
</dbReference>
<keyword evidence="1" id="KW-0521">NADP</keyword>
<dbReference type="GO" id="GO:0035336">
    <property type="term" value="P:long-chain fatty-acyl-CoA metabolic process"/>
    <property type="evidence" value="ECO:0007669"/>
    <property type="project" value="TreeGrafter"/>
</dbReference>
<comment type="catalytic activity">
    <reaction evidence="1">
        <text>a long-chain fatty acyl-CoA + 2 NADPH + 2 H(+) = a long-chain primary fatty alcohol + 2 NADP(+) + CoA</text>
        <dbReference type="Rhea" id="RHEA:52716"/>
        <dbReference type="ChEBI" id="CHEBI:15378"/>
        <dbReference type="ChEBI" id="CHEBI:57287"/>
        <dbReference type="ChEBI" id="CHEBI:57783"/>
        <dbReference type="ChEBI" id="CHEBI:58349"/>
        <dbReference type="ChEBI" id="CHEBI:77396"/>
        <dbReference type="ChEBI" id="CHEBI:83139"/>
        <dbReference type="EC" id="1.2.1.84"/>
    </reaction>
</comment>
<dbReference type="PANTHER" id="PTHR11011">
    <property type="entry name" value="MALE STERILITY PROTEIN 2-RELATED"/>
    <property type="match status" value="1"/>
</dbReference>
<evidence type="ECO:0000313" key="3">
    <source>
        <dbReference type="EMBL" id="KAJ8919468.1"/>
    </source>
</evidence>
<feature type="domain" description="Thioester reductase (TE)" evidence="2">
    <location>
        <begin position="9"/>
        <end position="121"/>
    </location>
</feature>
<keyword evidence="1" id="KW-0444">Lipid biosynthesis</keyword>
<sequence>MEKIYPPATDYIKLIQVVESFPDDILAKITPMLIGKYPNTYSYTKQIGETVIMEEGKGLPIGIHRPSIVMGAYEEPLKGWINSFYSVTAYFSLVFTGVIKTTQYVPELKTSMVPVDMVVNFAIATACNIAERFDGKQQQENVPVYNYEVAPL</sequence>
<accession>A0AAV8VYQ5</accession>
<comment type="function">
    <text evidence="1">Catalyzes the reduction of fatty acyl-CoA to fatty alcohols.</text>
</comment>
<organism evidence="3 4">
    <name type="scientific">Exocentrus adspersus</name>
    <dbReference type="NCBI Taxonomy" id="1586481"/>
    <lineage>
        <taxon>Eukaryota</taxon>
        <taxon>Metazoa</taxon>
        <taxon>Ecdysozoa</taxon>
        <taxon>Arthropoda</taxon>
        <taxon>Hexapoda</taxon>
        <taxon>Insecta</taxon>
        <taxon>Pterygota</taxon>
        <taxon>Neoptera</taxon>
        <taxon>Endopterygota</taxon>
        <taxon>Coleoptera</taxon>
        <taxon>Polyphaga</taxon>
        <taxon>Cucujiformia</taxon>
        <taxon>Chrysomeloidea</taxon>
        <taxon>Cerambycidae</taxon>
        <taxon>Lamiinae</taxon>
        <taxon>Acanthocinini</taxon>
        <taxon>Exocentrus</taxon>
    </lineage>
</organism>
<comment type="similarity">
    <text evidence="1">Belongs to the fatty acyl-CoA reductase family.</text>
</comment>
<name>A0AAV8VYQ5_9CUCU</name>
<reference evidence="3 4" key="1">
    <citation type="journal article" date="2023" name="Insect Mol. Biol.">
        <title>Genome sequencing provides insights into the evolution of gene families encoding plant cell wall-degrading enzymes in longhorned beetles.</title>
        <authorList>
            <person name="Shin N.R."/>
            <person name="Okamura Y."/>
            <person name="Kirsch R."/>
            <person name="Pauchet Y."/>
        </authorList>
    </citation>
    <scope>NUCLEOTIDE SEQUENCE [LARGE SCALE GENOMIC DNA]</scope>
    <source>
        <strain evidence="3">EAD_L_NR</strain>
    </source>
</reference>